<dbReference type="InterPro" id="IPR016181">
    <property type="entry name" value="Acyl_CoA_acyltransferase"/>
</dbReference>
<evidence type="ECO:0000313" key="4">
    <source>
        <dbReference type="EMBL" id="ORJ52976.1"/>
    </source>
</evidence>
<dbReference type="CDD" id="cd04301">
    <property type="entry name" value="NAT_SF"/>
    <property type="match status" value="1"/>
</dbReference>
<protein>
    <recommendedName>
        <fullName evidence="3">N-acetyltransferase domain-containing protein</fullName>
    </recommendedName>
</protein>
<dbReference type="InterPro" id="IPR050832">
    <property type="entry name" value="Bact_Acetyltransf"/>
</dbReference>
<evidence type="ECO:0000313" key="5">
    <source>
        <dbReference type="Proteomes" id="UP000193040"/>
    </source>
</evidence>
<dbReference type="Gene3D" id="3.40.630.30">
    <property type="match status" value="1"/>
</dbReference>
<keyword evidence="5" id="KW-1185">Reference proteome</keyword>
<evidence type="ECO:0000256" key="1">
    <source>
        <dbReference type="ARBA" id="ARBA00022679"/>
    </source>
</evidence>
<dbReference type="GO" id="GO:0016747">
    <property type="term" value="F:acyltransferase activity, transferring groups other than amino-acyl groups"/>
    <property type="evidence" value="ECO:0007669"/>
    <property type="project" value="InterPro"/>
</dbReference>
<comment type="caution">
    <text evidence="4">The sequence shown here is derived from an EMBL/GenBank/DDBJ whole genome shotgun (WGS) entry which is preliminary data.</text>
</comment>
<sequence length="171" mass="19542">MVSGRADKLCDTSLLTMSSLVRPIRRDDVAQIKRIVEAVGLFPSTMLEKMIEPYFTRPDNRQIWIGHQAGQFLAGFAFCEPERMTTGTWNVLAIGVLPQLHGRGIGAELMGHLERSLADAGERILLVETSSLPEFERARRFYRTLNYTEEARIREFYDDGDDKIVFYKRLG</sequence>
<dbReference type="PANTHER" id="PTHR43877">
    <property type="entry name" value="AMINOALKYLPHOSPHONATE N-ACETYLTRANSFERASE-RELATED-RELATED"/>
    <property type="match status" value="1"/>
</dbReference>
<dbReference type="SUPFAM" id="SSF55729">
    <property type="entry name" value="Acyl-CoA N-acyltransferases (Nat)"/>
    <property type="match status" value="1"/>
</dbReference>
<evidence type="ECO:0000259" key="3">
    <source>
        <dbReference type="PROSITE" id="PS51186"/>
    </source>
</evidence>
<dbReference type="EMBL" id="MZZM01000042">
    <property type="protein sequence ID" value="ORJ52976.1"/>
    <property type="molecule type" value="Genomic_DNA"/>
</dbReference>
<keyword evidence="1" id="KW-0808">Transferase</keyword>
<feature type="domain" description="N-acetyltransferase" evidence="3">
    <location>
        <begin position="19"/>
        <end position="171"/>
    </location>
</feature>
<dbReference type="AlphaFoldDB" id="A0A1X0XJD3"/>
<evidence type="ECO:0000256" key="2">
    <source>
        <dbReference type="ARBA" id="ARBA00023315"/>
    </source>
</evidence>
<keyword evidence="2" id="KW-0012">Acyltransferase</keyword>
<name>A0A1X0XJD3_MYCSI</name>
<gene>
    <name evidence="4" type="ORF">B5M45_29625</name>
</gene>
<proteinExistence type="predicted"/>
<dbReference type="Proteomes" id="UP000193040">
    <property type="component" value="Unassembled WGS sequence"/>
</dbReference>
<reference evidence="4 5" key="1">
    <citation type="submission" date="2017-03" db="EMBL/GenBank/DDBJ databases">
        <title>Genomic insights into Mycobacterium simiae human colonization.</title>
        <authorList>
            <person name="Steffani J.L."/>
            <person name="Brunck M.E."/>
            <person name="Cruz E."/>
            <person name="Montiel R."/>
            <person name="Barona F."/>
        </authorList>
    </citation>
    <scope>NUCLEOTIDE SEQUENCE [LARGE SCALE GENOMIC DNA]</scope>
    <source>
        <strain evidence="4 5">MsiGto</strain>
    </source>
</reference>
<organism evidence="4 5">
    <name type="scientific">Mycobacterium simiae</name>
    <name type="common">Mycobacterium habana</name>
    <dbReference type="NCBI Taxonomy" id="1784"/>
    <lineage>
        <taxon>Bacteria</taxon>
        <taxon>Bacillati</taxon>
        <taxon>Actinomycetota</taxon>
        <taxon>Actinomycetes</taxon>
        <taxon>Mycobacteriales</taxon>
        <taxon>Mycobacteriaceae</taxon>
        <taxon>Mycobacterium</taxon>
        <taxon>Mycobacterium simiae complex</taxon>
    </lineage>
</organism>
<accession>A0A1X0XJD3</accession>
<dbReference type="Pfam" id="PF13508">
    <property type="entry name" value="Acetyltransf_7"/>
    <property type="match status" value="1"/>
</dbReference>
<dbReference type="PROSITE" id="PS51186">
    <property type="entry name" value="GNAT"/>
    <property type="match status" value="1"/>
</dbReference>
<dbReference type="InterPro" id="IPR000182">
    <property type="entry name" value="GNAT_dom"/>
</dbReference>